<dbReference type="STRING" id="3821.A0A151S3S6"/>
<dbReference type="AlphaFoldDB" id="A0A151S3S6"/>
<dbReference type="Proteomes" id="UP000075243">
    <property type="component" value="Unassembled WGS sequence"/>
</dbReference>
<dbReference type="Gramene" id="C.cajan_30863.t">
    <property type="protein sequence ID" value="C.cajan_30863.t"/>
    <property type="gene ID" value="C.cajan_30863"/>
</dbReference>
<dbReference type="OrthoDB" id="1904110at2759"/>
<organism evidence="1 2">
    <name type="scientific">Cajanus cajan</name>
    <name type="common">Pigeon pea</name>
    <name type="synonym">Cajanus indicus</name>
    <dbReference type="NCBI Taxonomy" id="3821"/>
    <lineage>
        <taxon>Eukaryota</taxon>
        <taxon>Viridiplantae</taxon>
        <taxon>Streptophyta</taxon>
        <taxon>Embryophyta</taxon>
        <taxon>Tracheophyta</taxon>
        <taxon>Spermatophyta</taxon>
        <taxon>Magnoliopsida</taxon>
        <taxon>eudicotyledons</taxon>
        <taxon>Gunneridae</taxon>
        <taxon>Pentapetalae</taxon>
        <taxon>rosids</taxon>
        <taxon>fabids</taxon>
        <taxon>Fabales</taxon>
        <taxon>Fabaceae</taxon>
        <taxon>Papilionoideae</taxon>
        <taxon>50 kb inversion clade</taxon>
        <taxon>NPAAA clade</taxon>
        <taxon>indigoferoid/millettioid clade</taxon>
        <taxon>Phaseoleae</taxon>
        <taxon>Cajanus</taxon>
    </lineage>
</organism>
<proteinExistence type="predicted"/>
<dbReference type="OMA" id="KDVMPPN"/>
<evidence type="ECO:0000313" key="2">
    <source>
        <dbReference type="Proteomes" id="UP000075243"/>
    </source>
</evidence>
<dbReference type="PANTHER" id="PTHR33564">
    <property type="entry name" value="TRANSMEMBRANE PROTEIN"/>
    <property type="match status" value="1"/>
</dbReference>
<evidence type="ECO:0000313" key="1">
    <source>
        <dbReference type="EMBL" id="KYP49449.1"/>
    </source>
</evidence>
<reference evidence="1" key="1">
    <citation type="journal article" date="2012" name="Nat. Biotechnol.">
        <title>Draft genome sequence of pigeonpea (Cajanus cajan), an orphan legume crop of resource-poor farmers.</title>
        <authorList>
            <person name="Varshney R.K."/>
            <person name="Chen W."/>
            <person name="Li Y."/>
            <person name="Bharti A.K."/>
            <person name="Saxena R.K."/>
            <person name="Schlueter J.A."/>
            <person name="Donoghue M.T."/>
            <person name="Azam S."/>
            <person name="Fan G."/>
            <person name="Whaley A.M."/>
            <person name="Farmer A.D."/>
            <person name="Sheridan J."/>
            <person name="Iwata A."/>
            <person name="Tuteja R."/>
            <person name="Penmetsa R.V."/>
            <person name="Wu W."/>
            <person name="Upadhyaya H.D."/>
            <person name="Yang S.P."/>
            <person name="Shah T."/>
            <person name="Saxena K.B."/>
            <person name="Michael T."/>
            <person name="McCombie W.R."/>
            <person name="Yang B."/>
            <person name="Zhang G."/>
            <person name="Yang H."/>
            <person name="Wang J."/>
            <person name="Spillane C."/>
            <person name="Cook D.R."/>
            <person name="May G.D."/>
            <person name="Xu X."/>
            <person name="Jackson S.A."/>
        </authorList>
    </citation>
    <scope>NUCLEOTIDE SEQUENCE [LARGE SCALE GENOMIC DNA]</scope>
</reference>
<gene>
    <name evidence="1" type="ORF">KK1_028795</name>
</gene>
<protein>
    <recommendedName>
        <fullName evidence="3">Transmembrane protein</fullName>
    </recommendedName>
</protein>
<evidence type="ECO:0008006" key="3">
    <source>
        <dbReference type="Google" id="ProtNLM"/>
    </source>
</evidence>
<dbReference type="PANTHER" id="PTHR33564:SF8">
    <property type="entry name" value="TRANSMEMBRANE PROTEIN"/>
    <property type="match status" value="1"/>
</dbReference>
<keyword evidence="2" id="KW-1185">Reference proteome</keyword>
<accession>A0A151S3S6</accession>
<name>A0A151S3S6_CAJCA</name>
<sequence>MESSMRLGLMTVFAVSGSMVLLFHQVHKHLFNNFMKKFECEIRGSTKHHSKKKVRFAKDVVELPMENKSDLTNVGRAQQVIEKVMVIDDVKKCKHERKLRDVMPTNRAVLYKGIMNDRKGRFGF</sequence>
<dbReference type="EMBL" id="KQ483476">
    <property type="protein sequence ID" value="KYP49449.1"/>
    <property type="molecule type" value="Genomic_DNA"/>
</dbReference>